<feature type="compositionally biased region" description="Basic and acidic residues" evidence="1">
    <location>
        <begin position="173"/>
        <end position="188"/>
    </location>
</feature>
<evidence type="ECO:0000256" key="1">
    <source>
        <dbReference type="SAM" id="MobiDB-lite"/>
    </source>
</evidence>
<dbReference type="OrthoDB" id="1708823at2759"/>
<evidence type="ECO:0000313" key="4">
    <source>
        <dbReference type="EMBL" id="KAJ2679359.1"/>
    </source>
</evidence>
<feature type="region of interest" description="Disordered" evidence="1">
    <location>
        <begin position="172"/>
        <end position="201"/>
    </location>
</feature>
<dbReference type="EMBL" id="JANBTW010000012">
    <property type="protein sequence ID" value="KAJ2679359.1"/>
    <property type="molecule type" value="Genomic_DNA"/>
</dbReference>
<feature type="chain" id="PRO_5040737110" description="DUF7707 domain-containing protein" evidence="2">
    <location>
        <begin position="20"/>
        <end position="229"/>
    </location>
</feature>
<feature type="domain" description="DUF7707" evidence="3">
    <location>
        <begin position="21"/>
        <end position="108"/>
    </location>
</feature>
<keyword evidence="2" id="KW-0732">Signal</keyword>
<feature type="signal peptide" evidence="2">
    <location>
        <begin position="1"/>
        <end position="19"/>
    </location>
</feature>
<comment type="caution">
    <text evidence="4">The sequence shown here is derived from an EMBL/GenBank/DDBJ whole genome shotgun (WGS) entry which is preliminary data.</text>
</comment>
<proteinExistence type="predicted"/>
<accession>A0A9W8KZW7</accession>
<dbReference type="Pfam" id="PF24808">
    <property type="entry name" value="DUF7707"/>
    <property type="match status" value="1"/>
</dbReference>
<evidence type="ECO:0000259" key="3">
    <source>
        <dbReference type="Pfam" id="PF24808"/>
    </source>
</evidence>
<dbReference type="AlphaFoldDB" id="A0A9W8KZW7"/>
<evidence type="ECO:0000313" key="5">
    <source>
        <dbReference type="Proteomes" id="UP001151518"/>
    </source>
</evidence>
<name>A0A9W8KZW7_9FUNG</name>
<protein>
    <recommendedName>
        <fullName evidence="3">DUF7707 domain-containing protein</fullName>
    </recommendedName>
</protein>
<sequence>MRFYEELAIAILAASAVCAWETEQMPEKVRKELCAEQVLFCTNVCGGEGQTKEAFCNTNTLGSKCTCTNGAEAAIRRNQWPAFHRVCEAMRSECRYACDHNSMGSGDKSTCFTNCDTNLACSTEKAPELKVMVQKYDDPTVGSKPKPKVSDLNGDGVLDANNGEGASVIIANKDSKIKERKGGKEGGPKRRGGPLPTGTNGSASISASGWMIAALPAVVALAGGGSGFI</sequence>
<dbReference type="InterPro" id="IPR056124">
    <property type="entry name" value="DUF7707"/>
</dbReference>
<reference evidence="4" key="1">
    <citation type="submission" date="2022-07" db="EMBL/GenBank/DDBJ databases">
        <title>Phylogenomic reconstructions and comparative analyses of Kickxellomycotina fungi.</title>
        <authorList>
            <person name="Reynolds N.K."/>
            <person name="Stajich J.E."/>
            <person name="Barry K."/>
            <person name="Grigoriev I.V."/>
            <person name="Crous P."/>
            <person name="Smith M.E."/>
        </authorList>
    </citation>
    <scope>NUCLEOTIDE SEQUENCE</scope>
    <source>
        <strain evidence="4">NRRL 3115</strain>
    </source>
</reference>
<gene>
    <name evidence="4" type="ORF">GGI25_001494</name>
</gene>
<organism evidence="4 5">
    <name type="scientific">Coemansia spiralis</name>
    <dbReference type="NCBI Taxonomy" id="417178"/>
    <lineage>
        <taxon>Eukaryota</taxon>
        <taxon>Fungi</taxon>
        <taxon>Fungi incertae sedis</taxon>
        <taxon>Zoopagomycota</taxon>
        <taxon>Kickxellomycotina</taxon>
        <taxon>Kickxellomycetes</taxon>
        <taxon>Kickxellales</taxon>
        <taxon>Kickxellaceae</taxon>
        <taxon>Coemansia</taxon>
    </lineage>
</organism>
<evidence type="ECO:0000256" key="2">
    <source>
        <dbReference type="SAM" id="SignalP"/>
    </source>
</evidence>
<dbReference type="Proteomes" id="UP001151518">
    <property type="component" value="Unassembled WGS sequence"/>
</dbReference>